<evidence type="ECO:0000256" key="6">
    <source>
        <dbReference type="SAM" id="Phobius"/>
    </source>
</evidence>
<evidence type="ECO:0000256" key="5">
    <source>
        <dbReference type="ARBA" id="ARBA00023136"/>
    </source>
</evidence>
<keyword evidence="4 6" id="KW-1133">Transmembrane helix</keyword>
<dbReference type="PANTHER" id="PTHR13353:SF5">
    <property type="entry name" value="TRANSMEMBRANE PROTEIN 19"/>
    <property type="match status" value="1"/>
</dbReference>
<feature type="transmembrane region" description="Helical" evidence="6">
    <location>
        <begin position="86"/>
        <end position="106"/>
    </location>
</feature>
<protein>
    <recommendedName>
        <fullName evidence="9">TIGR00297 family protein</fullName>
    </recommendedName>
</protein>
<evidence type="ECO:0000256" key="1">
    <source>
        <dbReference type="ARBA" id="ARBA00004141"/>
    </source>
</evidence>
<gene>
    <name evidence="7" type="ORF">B6D57_04230</name>
</gene>
<comment type="similarity">
    <text evidence="2">Belongs to the TMEM19 family.</text>
</comment>
<evidence type="ECO:0008006" key="9">
    <source>
        <dbReference type="Google" id="ProtNLM"/>
    </source>
</evidence>
<feature type="transmembrane region" description="Helical" evidence="6">
    <location>
        <begin position="183"/>
        <end position="201"/>
    </location>
</feature>
<keyword evidence="5 6" id="KW-0472">Membrane</keyword>
<comment type="caution">
    <text evidence="7">The sequence shown here is derived from an EMBL/GenBank/DDBJ whole genome shotgun (WGS) entry which is preliminary data.</text>
</comment>
<evidence type="ECO:0000313" key="7">
    <source>
        <dbReference type="EMBL" id="OQX90226.1"/>
    </source>
</evidence>
<dbReference type="AlphaFoldDB" id="A0A1W9S0G5"/>
<feature type="transmembrane region" description="Helical" evidence="6">
    <location>
        <begin position="153"/>
        <end position="176"/>
    </location>
</feature>
<accession>A0A1W9S0G5</accession>
<dbReference type="InterPro" id="IPR002794">
    <property type="entry name" value="DUF92_TMEM19"/>
</dbReference>
<feature type="transmembrane region" description="Helical" evidence="6">
    <location>
        <begin position="27"/>
        <end position="60"/>
    </location>
</feature>
<evidence type="ECO:0000313" key="8">
    <source>
        <dbReference type="Proteomes" id="UP000192611"/>
    </source>
</evidence>
<keyword evidence="3 6" id="KW-0812">Transmembrane</keyword>
<evidence type="ECO:0000256" key="4">
    <source>
        <dbReference type="ARBA" id="ARBA00022989"/>
    </source>
</evidence>
<dbReference type="GO" id="GO:0016020">
    <property type="term" value="C:membrane"/>
    <property type="evidence" value="ECO:0007669"/>
    <property type="project" value="UniProtKB-SubCell"/>
</dbReference>
<dbReference type="Proteomes" id="UP000192611">
    <property type="component" value="Unassembled WGS sequence"/>
</dbReference>
<evidence type="ECO:0000256" key="3">
    <source>
        <dbReference type="ARBA" id="ARBA00022692"/>
    </source>
</evidence>
<reference evidence="8" key="1">
    <citation type="submission" date="2017-03" db="EMBL/GenBank/DDBJ databases">
        <title>Novel pathways for hydrocarbon cycling and metabolic interdependencies in hydrothermal sediment communities.</title>
        <authorList>
            <person name="Dombrowski N."/>
            <person name="Seitz K."/>
            <person name="Teske A."/>
            <person name="Baker B."/>
        </authorList>
    </citation>
    <scope>NUCLEOTIDE SEQUENCE [LARGE SCALE GENOMIC DNA]</scope>
</reference>
<proteinExistence type="inferred from homology"/>
<evidence type="ECO:0000256" key="2">
    <source>
        <dbReference type="ARBA" id="ARBA00009012"/>
    </source>
</evidence>
<feature type="transmembrane region" description="Helical" evidence="6">
    <location>
        <begin position="213"/>
        <end position="233"/>
    </location>
</feature>
<name>A0A1W9S0G5_9BACT</name>
<sequence length="235" mass="25131">MLLLYALFVNLIIGTIAYVKGLVSTGGYIVGLIVGITIFAYGGVGAYVMLCTFFALGIWFSKTGYEEKRERATHQEGRGRRGGRHALANCLVGIVSAMLIGLGWRIDYMAIVLTASFATALADTTSNELGQLYGKHPFNPTTFKGVEPGTEGAISIEGTLLGIAGAIVIAGEAFIFDMVDWRGFVAVIAGATLGNYIESVLSSTPFRHIGNELLNLLNTLMGGLIALIFYKVVFM</sequence>
<organism evidence="7 8">
    <name type="scientific">Candidatus Coatesbacteria bacterium 4484_99</name>
    <dbReference type="NCBI Taxonomy" id="1970774"/>
    <lineage>
        <taxon>Bacteria</taxon>
        <taxon>Candidatus Coatesiibacteriota</taxon>
    </lineage>
</organism>
<dbReference type="EMBL" id="NATQ01000085">
    <property type="protein sequence ID" value="OQX90226.1"/>
    <property type="molecule type" value="Genomic_DNA"/>
</dbReference>
<dbReference type="Pfam" id="PF01940">
    <property type="entry name" value="DUF92"/>
    <property type="match status" value="1"/>
</dbReference>
<comment type="subcellular location">
    <subcellularLocation>
        <location evidence="1">Membrane</location>
        <topology evidence="1">Multi-pass membrane protein</topology>
    </subcellularLocation>
</comment>
<dbReference type="PANTHER" id="PTHR13353">
    <property type="entry name" value="TRANSMEMBRANE PROTEIN 19"/>
    <property type="match status" value="1"/>
</dbReference>